<gene>
    <name evidence="1" type="primary">AlNc14C127G6841</name>
    <name evidence="2" type="synonym">AlNc14C230G9281</name>
    <name evidence="1" type="ORF">ALNC14_077200</name>
    <name evidence="2" type="ORF">ALNC14_104050</name>
</gene>
<dbReference type="AlphaFoldDB" id="F0WJX5"/>
<evidence type="ECO:0000313" key="1">
    <source>
        <dbReference type="EMBL" id="CCA21577.1"/>
    </source>
</evidence>
<dbReference type="EMBL" id="FR824172">
    <property type="protein sequence ID" value="CCA21577.1"/>
    <property type="molecule type" value="Genomic_DNA"/>
</dbReference>
<sequence length="56" mass="6706">MCDPKKRFSASWMANRAALSHANLSIIFERSQNVRSFEVRSGPYNHWVRQFKYRET</sequence>
<reference evidence="1" key="1">
    <citation type="journal article" date="2011" name="PLoS Biol.">
        <title>Gene gain and loss during evolution of obligate parasitism in the white rust pathogen of Arabidopsis thaliana.</title>
        <authorList>
            <person name="Kemen E."/>
            <person name="Gardiner A."/>
            <person name="Schultz-Larsen T."/>
            <person name="Kemen A.C."/>
            <person name="Balmuth A.L."/>
            <person name="Robert-Seilaniantz A."/>
            <person name="Bailey K."/>
            <person name="Holub E."/>
            <person name="Studholme D.J."/>
            <person name="Maclean D."/>
            <person name="Jones J.D."/>
        </authorList>
    </citation>
    <scope>NUCLEOTIDE SEQUENCE</scope>
</reference>
<dbReference type="HOGENOM" id="CLU_3018257_0_0_1"/>
<proteinExistence type="predicted"/>
<evidence type="ECO:0000313" key="2">
    <source>
        <dbReference type="EMBL" id="CCA24261.1"/>
    </source>
</evidence>
<organism evidence="1">
    <name type="scientific">Albugo laibachii Nc14</name>
    <dbReference type="NCBI Taxonomy" id="890382"/>
    <lineage>
        <taxon>Eukaryota</taxon>
        <taxon>Sar</taxon>
        <taxon>Stramenopiles</taxon>
        <taxon>Oomycota</taxon>
        <taxon>Peronosporomycetes</taxon>
        <taxon>Albuginales</taxon>
        <taxon>Albuginaceae</taxon>
        <taxon>Albugo</taxon>
    </lineage>
</organism>
<reference evidence="1" key="2">
    <citation type="submission" date="2011-02" db="EMBL/GenBank/DDBJ databases">
        <authorList>
            <person name="MacLean D."/>
        </authorList>
    </citation>
    <scope>NUCLEOTIDE SEQUENCE</scope>
</reference>
<name>F0WJX5_9STRA</name>
<dbReference type="EMBL" id="FR824275">
    <property type="protein sequence ID" value="CCA24261.1"/>
    <property type="molecule type" value="Genomic_DNA"/>
</dbReference>
<protein>
    <submittedName>
        <fullName evidence="1">AlNc14C127G6841 protein</fullName>
    </submittedName>
    <submittedName>
        <fullName evidence="2">AlNc14C230G9281 protein</fullName>
    </submittedName>
</protein>
<accession>F0WJX5</accession>